<dbReference type="SUPFAM" id="SSF50630">
    <property type="entry name" value="Acid proteases"/>
    <property type="match status" value="1"/>
</dbReference>
<proteinExistence type="predicted"/>
<dbReference type="CDD" id="cd00303">
    <property type="entry name" value="retropepsin_like"/>
    <property type="match status" value="1"/>
</dbReference>
<evidence type="ECO:0000313" key="1">
    <source>
        <dbReference type="EnsemblMetazoa" id="CJA34561.1"/>
    </source>
</evidence>
<evidence type="ECO:0000313" key="2">
    <source>
        <dbReference type="Proteomes" id="UP000005237"/>
    </source>
</evidence>
<reference evidence="1" key="2">
    <citation type="submission" date="2022-06" db="UniProtKB">
        <authorList>
            <consortium name="EnsemblMetazoa"/>
        </authorList>
    </citation>
    <scope>IDENTIFICATION</scope>
    <source>
        <strain evidence="1">DF5081</strain>
    </source>
</reference>
<dbReference type="AlphaFoldDB" id="A0A8R1EF73"/>
<organism evidence="1 2">
    <name type="scientific">Caenorhabditis japonica</name>
    <dbReference type="NCBI Taxonomy" id="281687"/>
    <lineage>
        <taxon>Eukaryota</taxon>
        <taxon>Metazoa</taxon>
        <taxon>Ecdysozoa</taxon>
        <taxon>Nematoda</taxon>
        <taxon>Chromadorea</taxon>
        <taxon>Rhabditida</taxon>
        <taxon>Rhabditina</taxon>
        <taxon>Rhabditomorpha</taxon>
        <taxon>Rhabditoidea</taxon>
        <taxon>Rhabditidae</taxon>
        <taxon>Peloderinae</taxon>
        <taxon>Caenorhabditis</taxon>
    </lineage>
</organism>
<name>A0A8R1EF73_CAEJA</name>
<keyword evidence="2" id="KW-1185">Reference proteome</keyword>
<dbReference type="Gene3D" id="2.40.70.10">
    <property type="entry name" value="Acid Proteases"/>
    <property type="match status" value="1"/>
</dbReference>
<protein>
    <submittedName>
        <fullName evidence="1">Uncharacterized protein</fullName>
    </submittedName>
</protein>
<accession>A0A8R1EF73</accession>
<reference evidence="2" key="1">
    <citation type="submission" date="2010-08" db="EMBL/GenBank/DDBJ databases">
        <authorList>
            <consortium name="Caenorhabditis japonica Sequencing Consortium"/>
            <person name="Wilson R.K."/>
        </authorList>
    </citation>
    <scope>NUCLEOTIDE SEQUENCE [LARGE SCALE GENOMIC DNA]</scope>
    <source>
        <strain evidence="2">DF5081</strain>
    </source>
</reference>
<sequence>MSVRQAEKDVEVEVGHVEEKNVMVEVVESVTGGEKESEGVGAEVVESVEILGQNRKIAIDSGAVASVMSSAVWERLKKGCPDWEKRVEVLAKPGFTILNASKAEMPVEKQLKLEVRVRGRKASVVFQLVENSSEVLLLGTNAFKSIGVELKWKTENSVARAAEKLRVPPQSCLQIDLIVEADMGKQMLLDSRVQLSTSYYRQKPLSTKLSTKFDKILSIICR</sequence>
<dbReference type="EnsemblMetazoa" id="CJA34561.1">
    <property type="protein sequence ID" value="CJA34561.1"/>
    <property type="gene ID" value="WBGene00210408"/>
</dbReference>
<dbReference type="InterPro" id="IPR021109">
    <property type="entry name" value="Peptidase_aspartic_dom_sf"/>
</dbReference>
<dbReference type="Proteomes" id="UP000005237">
    <property type="component" value="Unassembled WGS sequence"/>
</dbReference>